<feature type="region of interest" description="Disordered" evidence="1">
    <location>
        <begin position="1"/>
        <end position="41"/>
    </location>
</feature>
<organism evidence="2 3">
    <name type="scientific">Dissostichus mawsoni</name>
    <name type="common">Antarctic cod</name>
    <dbReference type="NCBI Taxonomy" id="36200"/>
    <lineage>
        <taxon>Eukaryota</taxon>
        <taxon>Metazoa</taxon>
        <taxon>Chordata</taxon>
        <taxon>Craniata</taxon>
        <taxon>Vertebrata</taxon>
        <taxon>Euteleostomi</taxon>
        <taxon>Actinopterygii</taxon>
        <taxon>Neopterygii</taxon>
        <taxon>Teleostei</taxon>
        <taxon>Neoteleostei</taxon>
        <taxon>Acanthomorphata</taxon>
        <taxon>Eupercaria</taxon>
        <taxon>Perciformes</taxon>
        <taxon>Notothenioidei</taxon>
        <taxon>Nototheniidae</taxon>
        <taxon>Dissostichus</taxon>
    </lineage>
</organism>
<accession>A0A7J5YAJ2</accession>
<dbReference type="Proteomes" id="UP000518266">
    <property type="component" value="Unassembled WGS sequence"/>
</dbReference>
<sequence>MRGVMEGLQLSWKRRGAEHRSRGKVKLLPPPPVTTDSTVSSCSGQLLQNGCRGSAANENLLNASWPGVLQDELNADPANYDGMC</sequence>
<evidence type="ECO:0000256" key="1">
    <source>
        <dbReference type="SAM" id="MobiDB-lite"/>
    </source>
</evidence>
<name>A0A7J5YAJ2_DISMA</name>
<proteinExistence type="predicted"/>
<dbReference type="EMBL" id="JAAKFY010000014">
    <property type="protein sequence ID" value="KAF3846450.1"/>
    <property type="molecule type" value="Genomic_DNA"/>
</dbReference>
<evidence type="ECO:0000313" key="3">
    <source>
        <dbReference type="Proteomes" id="UP000518266"/>
    </source>
</evidence>
<keyword evidence="3" id="KW-1185">Reference proteome</keyword>
<dbReference type="AlphaFoldDB" id="A0A7J5YAJ2"/>
<feature type="compositionally biased region" description="Basic residues" evidence="1">
    <location>
        <begin position="12"/>
        <end position="25"/>
    </location>
</feature>
<evidence type="ECO:0000313" key="2">
    <source>
        <dbReference type="EMBL" id="KAF3846450.1"/>
    </source>
</evidence>
<reference evidence="2 3" key="1">
    <citation type="submission" date="2020-03" db="EMBL/GenBank/DDBJ databases">
        <title>Dissostichus mawsoni Genome sequencing and assembly.</title>
        <authorList>
            <person name="Park H."/>
        </authorList>
    </citation>
    <scope>NUCLEOTIDE SEQUENCE [LARGE SCALE GENOMIC DNA]</scope>
    <source>
        <strain evidence="2">DM0001</strain>
        <tissue evidence="2">Muscle</tissue>
    </source>
</reference>
<protein>
    <submittedName>
        <fullName evidence="2">Uncharacterized protein</fullName>
    </submittedName>
</protein>
<comment type="caution">
    <text evidence="2">The sequence shown here is derived from an EMBL/GenBank/DDBJ whole genome shotgun (WGS) entry which is preliminary data.</text>
</comment>
<gene>
    <name evidence="2" type="ORF">F7725_003528</name>
</gene>